<dbReference type="CDD" id="cd06257">
    <property type="entry name" value="DnaJ"/>
    <property type="match status" value="1"/>
</dbReference>
<evidence type="ECO:0000256" key="7">
    <source>
        <dbReference type="ARBA" id="ARBA00023186"/>
    </source>
</evidence>
<dbReference type="SUPFAM" id="SSF46565">
    <property type="entry name" value="Chaperone J-domain"/>
    <property type="match status" value="1"/>
</dbReference>
<comment type="caution">
    <text evidence="9">The sequence shown here is derived from an EMBL/GenBank/DDBJ whole genome shotgun (WGS) entry which is preliminary data.</text>
</comment>
<keyword evidence="10" id="KW-1185">Reference proteome</keyword>
<dbReference type="Proteomes" id="UP000078292">
    <property type="component" value="Unassembled WGS sequence"/>
</dbReference>
<sequence length="318" mass="33385">MASQDWLEKDFYAILGVDKNASAEQIKKAYRKLARKYHPDANPGDAAAEQRFKEITEANTVLSDPKQRQEYDQLRAMGASGARFTAPGGGNAGGFEDIFSGLFGQAGGGRHSGFSDVFGGFGGGGAGGQSFGGFQQAPTKGADLKSAITISFADAIRGTTTKVNTGYGAPTEVRVPSGVKDGQTVRVKGKGQQGTGGRGDLMVKVSVASHPVFERDDYNIRLKVPVSFDEAVLGTTIEVPTLDGTVKIGVPAGSSSGRVLRLRGRGVKTAKRTGDLLVELVIEVPANLNDEAHAAVEAYRAATADIDPRAELIKKAKL</sequence>
<dbReference type="SMART" id="SM00271">
    <property type="entry name" value="DnaJ"/>
    <property type="match status" value="1"/>
</dbReference>
<dbReference type="InterPro" id="IPR001623">
    <property type="entry name" value="DnaJ_domain"/>
</dbReference>
<evidence type="ECO:0000256" key="6">
    <source>
        <dbReference type="ARBA" id="ARBA00023016"/>
    </source>
</evidence>
<feature type="domain" description="J" evidence="8">
    <location>
        <begin position="10"/>
        <end position="75"/>
    </location>
</feature>
<evidence type="ECO:0000256" key="5">
    <source>
        <dbReference type="ARBA" id="ARBA00022833"/>
    </source>
</evidence>
<dbReference type="GO" id="GO:0051082">
    <property type="term" value="F:unfolded protein binding"/>
    <property type="evidence" value="ECO:0007669"/>
    <property type="project" value="InterPro"/>
</dbReference>
<gene>
    <name evidence="9" type="ORF">A6F49_09150</name>
</gene>
<evidence type="ECO:0000256" key="2">
    <source>
        <dbReference type="ARBA" id="ARBA00022723"/>
    </source>
</evidence>
<keyword evidence="1" id="KW-0235">DNA replication</keyword>
<dbReference type="AlphaFoldDB" id="A0A1B7LZP6"/>
<dbReference type="GO" id="GO:0042026">
    <property type="term" value="P:protein refolding"/>
    <property type="evidence" value="ECO:0007669"/>
    <property type="project" value="TreeGrafter"/>
</dbReference>
<dbReference type="GO" id="GO:0005737">
    <property type="term" value="C:cytoplasm"/>
    <property type="evidence" value="ECO:0007669"/>
    <property type="project" value="TreeGrafter"/>
</dbReference>
<keyword evidence="4" id="KW-0863">Zinc-finger</keyword>
<evidence type="ECO:0000256" key="1">
    <source>
        <dbReference type="ARBA" id="ARBA00022705"/>
    </source>
</evidence>
<dbReference type="EMBL" id="LXEY01000017">
    <property type="protein sequence ID" value="OAV61139.1"/>
    <property type="molecule type" value="Genomic_DNA"/>
</dbReference>
<name>A0A1B7LZP6_9MICC</name>
<dbReference type="FunFam" id="2.60.260.20:FF:000005">
    <property type="entry name" value="Chaperone protein dnaJ 1, mitochondrial"/>
    <property type="match status" value="1"/>
</dbReference>
<organism evidence="9 10">
    <name type="scientific">Enteractinococcus helveticum</name>
    <dbReference type="NCBI Taxonomy" id="1837282"/>
    <lineage>
        <taxon>Bacteria</taxon>
        <taxon>Bacillati</taxon>
        <taxon>Actinomycetota</taxon>
        <taxon>Actinomycetes</taxon>
        <taxon>Micrococcales</taxon>
        <taxon>Micrococcaceae</taxon>
    </lineage>
</organism>
<dbReference type="Pfam" id="PF00226">
    <property type="entry name" value="DnaJ"/>
    <property type="match status" value="1"/>
</dbReference>
<dbReference type="PANTHER" id="PTHR43096">
    <property type="entry name" value="DNAJ HOMOLOG 1, MITOCHONDRIAL-RELATED"/>
    <property type="match status" value="1"/>
</dbReference>
<dbReference type="InterPro" id="IPR036869">
    <property type="entry name" value="J_dom_sf"/>
</dbReference>
<dbReference type="SUPFAM" id="SSF49493">
    <property type="entry name" value="HSP40/DnaJ peptide-binding domain"/>
    <property type="match status" value="2"/>
</dbReference>
<protein>
    <submittedName>
        <fullName evidence="9">Molecular chaperone DnaJ</fullName>
    </submittedName>
</protein>
<dbReference type="Gene3D" id="2.60.260.20">
    <property type="entry name" value="Urease metallochaperone UreE, N-terminal domain"/>
    <property type="match status" value="2"/>
</dbReference>
<keyword evidence="2" id="KW-0479">Metal-binding</keyword>
<evidence type="ECO:0000313" key="9">
    <source>
        <dbReference type="EMBL" id="OAV61139.1"/>
    </source>
</evidence>
<dbReference type="GO" id="GO:0008270">
    <property type="term" value="F:zinc ion binding"/>
    <property type="evidence" value="ECO:0007669"/>
    <property type="project" value="UniProtKB-KW"/>
</dbReference>
<evidence type="ECO:0000256" key="4">
    <source>
        <dbReference type="ARBA" id="ARBA00022771"/>
    </source>
</evidence>
<proteinExistence type="predicted"/>
<dbReference type="CDD" id="cd10747">
    <property type="entry name" value="DnaJ_C"/>
    <property type="match status" value="1"/>
</dbReference>
<dbReference type="Gene3D" id="1.10.287.110">
    <property type="entry name" value="DnaJ domain"/>
    <property type="match status" value="1"/>
</dbReference>
<evidence type="ECO:0000313" key="10">
    <source>
        <dbReference type="Proteomes" id="UP000078292"/>
    </source>
</evidence>
<evidence type="ECO:0000256" key="3">
    <source>
        <dbReference type="ARBA" id="ARBA00022737"/>
    </source>
</evidence>
<reference evidence="9 10" key="1">
    <citation type="submission" date="2016-04" db="EMBL/GenBank/DDBJ databases">
        <title>First whole genome shotgun sequence of the bacterium Enteractinococcus sp. strain UASWS1574.</title>
        <authorList>
            <person name="Crovadore J."/>
            <person name="Chablais R."/>
            <person name="Lefort F."/>
        </authorList>
    </citation>
    <scope>NUCLEOTIDE SEQUENCE [LARGE SCALE GENOMIC DNA]</scope>
    <source>
        <strain evidence="9 10">UASWS1574</strain>
    </source>
</reference>
<dbReference type="InterPro" id="IPR008971">
    <property type="entry name" value="HSP40/DnaJ_pept-bd"/>
</dbReference>
<accession>A0A1B7LZP6</accession>
<keyword evidence="3" id="KW-0677">Repeat</keyword>
<dbReference type="STRING" id="1837282.A6F49_09150"/>
<dbReference type="PRINTS" id="PR00625">
    <property type="entry name" value="JDOMAIN"/>
</dbReference>
<keyword evidence="5" id="KW-0862">Zinc</keyword>
<dbReference type="OrthoDB" id="9779889at2"/>
<dbReference type="Pfam" id="PF01556">
    <property type="entry name" value="DnaJ_C"/>
    <property type="match status" value="1"/>
</dbReference>
<evidence type="ECO:0000259" key="8">
    <source>
        <dbReference type="PROSITE" id="PS50076"/>
    </source>
</evidence>
<keyword evidence="6" id="KW-0346">Stress response</keyword>
<keyword evidence="7" id="KW-0143">Chaperone</keyword>
<dbReference type="RefSeq" id="WP_043057803.1">
    <property type="nucleotide sequence ID" value="NZ_LXEY01000017.1"/>
</dbReference>
<dbReference type="PANTHER" id="PTHR43096:SF54">
    <property type="entry name" value="CHAPERONE PROTEIN DNAJ 1"/>
    <property type="match status" value="1"/>
</dbReference>
<dbReference type="InterPro" id="IPR002939">
    <property type="entry name" value="DnaJ_C"/>
</dbReference>
<dbReference type="PROSITE" id="PS50076">
    <property type="entry name" value="DNAJ_2"/>
    <property type="match status" value="1"/>
</dbReference>